<feature type="compositionally biased region" description="Basic residues" evidence="8">
    <location>
        <begin position="1"/>
        <end position="11"/>
    </location>
</feature>
<comment type="similarity">
    <text evidence="2">Belongs to the rad17/RAD24 family.</text>
</comment>
<evidence type="ECO:0000256" key="8">
    <source>
        <dbReference type="SAM" id="MobiDB-lite"/>
    </source>
</evidence>
<proteinExistence type="inferred from homology"/>
<sequence>MAPKPSQKKIKPLSSKATVVKLETQPPRPSLNTKKFNPLTAFKVPSSSRKSDTDLPCSSQTSSAGKGKARALPNLRRQDAEDHDDRMWVDVYEPTTEAELAVHKRKVEDVRRWLHEAFEGGPSGTLTKYRRILALTGPAGTAKTTTIRVLAREMGFEIMEWRNAVGENTLSGQFDDPSEFSFGTSDSSSSRTYVPDGEGMFSKFEAFLNRASSCQNLFTTPAPSHVGSFSQSPPTSASTRQRHIILLEDLPNIVHPATQAKFHAALQSLVSSPVSATPVPVVIIVSDTGVRGEAADEQMDSGRGWGKSNDGLVDIRTVLPRDLLGGPYVTQISFNPIAPTLMLKALQAMLNTHFAGSSQAPPSREILDAIVETANGDIRSAIMALQFACVGEMNGKTRKKKGGDKGKSVLLASVTRREQTLMLFHLLGKVLYNKRKGDPPNASASAKDVQKEKMLDAQIKDPPGLPSGLKQHERRASRINVDALYADSPIDSSLFSLYIHQNYVQFCDELDHCDAVADWLSWVDSSGGDTWYQANPHRFHLLTLGTMHSLPSPVARRSQKIVKPVFFECLQKEKDAWGGVRDARGWALGDGTSQTDLRSGWSHAEVAMELGGVLKARDAVMDSALPRPPASHRRFSSLSFALGAPFGHTQTLDETEVNVPLDDSEAEVLVRPTRKATEAEEGGWLDSDDIEEF</sequence>
<comment type="subcellular location">
    <subcellularLocation>
        <location evidence="1">Nucleus</location>
    </subcellularLocation>
</comment>
<gene>
    <name evidence="9" type="primary">rad17</name>
    <name evidence="9" type="ORF">LshimejAT787_0904240</name>
</gene>
<evidence type="ECO:0000256" key="6">
    <source>
        <dbReference type="ARBA" id="ARBA00023242"/>
    </source>
</evidence>
<evidence type="ECO:0000256" key="1">
    <source>
        <dbReference type="ARBA" id="ARBA00004123"/>
    </source>
</evidence>
<keyword evidence="5" id="KW-0067">ATP-binding</keyword>
<evidence type="ECO:0000256" key="4">
    <source>
        <dbReference type="ARBA" id="ARBA00022763"/>
    </source>
</evidence>
<keyword evidence="7" id="KW-0131">Cell cycle</keyword>
<dbReference type="GO" id="GO:0003682">
    <property type="term" value="F:chromatin binding"/>
    <property type="evidence" value="ECO:0007669"/>
    <property type="project" value="TreeGrafter"/>
</dbReference>
<dbReference type="EMBL" id="BRPK01000009">
    <property type="protein sequence ID" value="GLB41209.1"/>
    <property type="molecule type" value="Genomic_DNA"/>
</dbReference>
<dbReference type="GO" id="GO:0033314">
    <property type="term" value="P:mitotic DNA replication checkpoint signaling"/>
    <property type="evidence" value="ECO:0007669"/>
    <property type="project" value="TreeGrafter"/>
</dbReference>
<keyword evidence="10" id="KW-1185">Reference proteome</keyword>
<dbReference type="Pfam" id="PF03215">
    <property type="entry name" value="Rad17"/>
    <property type="match status" value="1"/>
</dbReference>
<evidence type="ECO:0000256" key="2">
    <source>
        <dbReference type="ARBA" id="ARBA00006168"/>
    </source>
</evidence>
<accession>A0A9P3PTD1</accession>
<dbReference type="InterPro" id="IPR004582">
    <property type="entry name" value="Checkpoint_prot_Rad17_Rad24"/>
</dbReference>
<protein>
    <submittedName>
        <fullName evidence="9">Rad17 cell cycle checkpoint protein</fullName>
    </submittedName>
</protein>
<dbReference type="Gene3D" id="3.40.50.300">
    <property type="entry name" value="P-loop containing nucleotide triphosphate hydrolases"/>
    <property type="match status" value="1"/>
</dbReference>
<feature type="region of interest" description="Disordered" evidence="8">
    <location>
        <begin position="1"/>
        <end position="81"/>
    </location>
</feature>
<reference evidence="9" key="1">
    <citation type="submission" date="2022-07" db="EMBL/GenBank/DDBJ databases">
        <title>The genome of Lyophyllum shimeji provides insight into the initial evolution of ectomycorrhizal fungal genome.</title>
        <authorList>
            <person name="Kobayashi Y."/>
            <person name="Shibata T."/>
            <person name="Hirakawa H."/>
            <person name="Shigenobu S."/>
            <person name="Nishiyama T."/>
            <person name="Yamada A."/>
            <person name="Hasebe M."/>
            <person name="Kawaguchi M."/>
        </authorList>
    </citation>
    <scope>NUCLEOTIDE SEQUENCE</scope>
    <source>
        <strain evidence="9">AT787</strain>
    </source>
</reference>
<evidence type="ECO:0000313" key="9">
    <source>
        <dbReference type="EMBL" id="GLB41209.1"/>
    </source>
</evidence>
<dbReference type="PANTHER" id="PTHR12172">
    <property type="entry name" value="CELL CYCLE CHECKPOINT PROTEIN RAD17"/>
    <property type="match status" value="1"/>
</dbReference>
<dbReference type="AlphaFoldDB" id="A0A9P3PTD1"/>
<evidence type="ECO:0000256" key="5">
    <source>
        <dbReference type="ARBA" id="ARBA00022840"/>
    </source>
</evidence>
<name>A0A9P3PTD1_LYOSH</name>
<keyword evidence="4" id="KW-0227">DNA damage</keyword>
<comment type="caution">
    <text evidence="9">The sequence shown here is derived from an EMBL/GenBank/DDBJ whole genome shotgun (WGS) entry which is preliminary data.</text>
</comment>
<keyword evidence="3" id="KW-0547">Nucleotide-binding</keyword>
<keyword evidence="6" id="KW-0539">Nucleus</keyword>
<dbReference type="SUPFAM" id="SSF52540">
    <property type="entry name" value="P-loop containing nucleoside triphosphate hydrolases"/>
    <property type="match status" value="1"/>
</dbReference>
<dbReference type="GO" id="GO:0005634">
    <property type="term" value="C:nucleus"/>
    <property type="evidence" value="ECO:0007669"/>
    <property type="project" value="UniProtKB-SubCell"/>
</dbReference>
<dbReference type="GO" id="GO:0005524">
    <property type="term" value="F:ATP binding"/>
    <property type="evidence" value="ECO:0007669"/>
    <property type="project" value="UniProtKB-KW"/>
</dbReference>
<evidence type="ECO:0000313" key="10">
    <source>
        <dbReference type="Proteomes" id="UP001063166"/>
    </source>
</evidence>
<evidence type="ECO:0000256" key="3">
    <source>
        <dbReference type="ARBA" id="ARBA00022741"/>
    </source>
</evidence>
<evidence type="ECO:0000256" key="7">
    <source>
        <dbReference type="ARBA" id="ARBA00023306"/>
    </source>
</evidence>
<dbReference type="InterPro" id="IPR027417">
    <property type="entry name" value="P-loop_NTPase"/>
</dbReference>
<organism evidence="9 10">
    <name type="scientific">Lyophyllum shimeji</name>
    <name type="common">Hon-shimeji</name>
    <name type="synonym">Tricholoma shimeji</name>
    <dbReference type="NCBI Taxonomy" id="47721"/>
    <lineage>
        <taxon>Eukaryota</taxon>
        <taxon>Fungi</taxon>
        <taxon>Dikarya</taxon>
        <taxon>Basidiomycota</taxon>
        <taxon>Agaricomycotina</taxon>
        <taxon>Agaricomycetes</taxon>
        <taxon>Agaricomycetidae</taxon>
        <taxon>Agaricales</taxon>
        <taxon>Tricholomatineae</taxon>
        <taxon>Lyophyllaceae</taxon>
        <taxon>Lyophyllum</taxon>
    </lineage>
</organism>
<feature type="region of interest" description="Disordered" evidence="8">
    <location>
        <begin position="673"/>
        <end position="693"/>
    </location>
</feature>
<dbReference type="GO" id="GO:0006281">
    <property type="term" value="P:DNA repair"/>
    <property type="evidence" value="ECO:0007669"/>
    <property type="project" value="InterPro"/>
</dbReference>
<dbReference type="OrthoDB" id="10265971at2759"/>
<dbReference type="GO" id="GO:0000077">
    <property type="term" value="P:DNA damage checkpoint signaling"/>
    <property type="evidence" value="ECO:0007669"/>
    <property type="project" value="TreeGrafter"/>
</dbReference>
<dbReference type="GO" id="GO:0003689">
    <property type="term" value="F:DNA clamp loader activity"/>
    <property type="evidence" value="ECO:0007669"/>
    <property type="project" value="TreeGrafter"/>
</dbReference>
<dbReference type="PANTHER" id="PTHR12172:SF0">
    <property type="entry name" value="CELL CYCLE CHECKPOINT PROTEIN RAD17"/>
    <property type="match status" value="1"/>
</dbReference>
<dbReference type="Proteomes" id="UP001063166">
    <property type="component" value="Unassembled WGS sequence"/>
</dbReference>
<feature type="compositionally biased region" description="Acidic residues" evidence="8">
    <location>
        <begin position="679"/>
        <end position="693"/>
    </location>
</feature>